<organism evidence="3 4">
    <name type="scientific">Novosphingobium aromaticivorans (strain ATCC 700278 / DSM 12444 / CCUG 56034 / CIP 105152 / NBRC 16084 / F199)</name>
    <dbReference type="NCBI Taxonomy" id="279238"/>
    <lineage>
        <taxon>Bacteria</taxon>
        <taxon>Pseudomonadati</taxon>
        <taxon>Pseudomonadota</taxon>
        <taxon>Alphaproteobacteria</taxon>
        <taxon>Sphingomonadales</taxon>
        <taxon>Sphingomonadaceae</taxon>
        <taxon>Novosphingobium</taxon>
    </lineage>
</organism>
<proteinExistence type="predicted"/>
<evidence type="ECO:0000259" key="2">
    <source>
        <dbReference type="Pfam" id="PF04233"/>
    </source>
</evidence>
<protein>
    <submittedName>
        <fullName evidence="3">Phage Mu protein gp30-like protein</fullName>
    </submittedName>
</protein>
<feature type="domain" description="Phage head morphogenesis" evidence="2">
    <location>
        <begin position="155"/>
        <end position="262"/>
    </location>
</feature>
<dbReference type="KEGG" id="nar:Saro_2720"/>
<dbReference type="eggNOG" id="COG2369">
    <property type="taxonomic scope" value="Bacteria"/>
</dbReference>
<accession>Q2G4R7</accession>
<keyword evidence="4" id="KW-1185">Reference proteome</keyword>
<sequence length="273" mass="30375">MRYDLRAMFAQRKPRRRTVTFREVTLPATLASDLYASGYAPVVKEWDQAVGVIVAEYDRSLSELTTDAAPELSGVIVSVDAGISRLMVTLRLRLERWAQRVEQAQRRKWSTNVKQSTGLDISSMVGPADVRAPLGTVIERNVELVRSVSDQARARISDTVFRGLAEKKPARAVAAEIREAVAMGRRRALNIASDQLSKAAETLNEERRRQAGLMAWEWVSSHKVNYRPEHAARDGKRYSDDPADGAPPPQDRPGQLPFCGCTSRAVLSLDGEF</sequence>
<evidence type="ECO:0000313" key="3">
    <source>
        <dbReference type="EMBL" id="ABD27156.1"/>
    </source>
</evidence>
<dbReference type="Pfam" id="PF04233">
    <property type="entry name" value="Phage_Mu_F"/>
    <property type="match status" value="1"/>
</dbReference>
<dbReference type="RefSeq" id="WP_011446362.1">
    <property type="nucleotide sequence ID" value="NC_007794.1"/>
</dbReference>
<name>Q2G4R7_NOVAD</name>
<dbReference type="EMBL" id="CP000248">
    <property type="protein sequence ID" value="ABD27156.1"/>
    <property type="molecule type" value="Genomic_DNA"/>
</dbReference>
<gene>
    <name evidence="3" type="ordered locus">Saro_2720</name>
</gene>
<feature type="compositionally biased region" description="Basic and acidic residues" evidence="1">
    <location>
        <begin position="230"/>
        <end position="240"/>
    </location>
</feature>
<feature type="region of interest" description="Disordered" evidence="1">
    <location>
        <begin position="230"/>
        <end position="257"/>
    </location>
</feature>
<reference evidence="4" key="1">
    <citation type="submission" date="2006-01" db="EMBL/GenBank/DDBJ databases">
        <title>Complete sequence of Novosphingobium aromaticivorans DSM 12444.</title>
        <authorList>
            <consortium name="US DOE Joint Genome Institute"/>
            <person name="Copeland A."/>
            <person name="Lucas S."/>
            <person name="Lapidus A."/>
            <person name="Barry K."/>
            <person name="Detter J.C."/>
            <person name="Glavina T."/>
            <person name="Hammon N."/>
            <person name="Israni S."/>
            <person name="Pitluck S."/>
            <person name="Chain P."/>
            <person name="Malfatti S."/>
            <person name="Shin M."/>
            <person name="Vergez L."/>
            <person name="Schmutz J."/>
            <person name="Larimer F."/>
            <person name="Land M."/>
            <person name="Kyrpides N."/>
            <person name="Ivanova N."/>
            <person name="Fredrickson J."/>
            <person name="Balkwill D."/>
            <person name="Romine M.F."/>
            <person name="Richardson P."/>
        </authorList>
    </citation>
    <scope>NUCLEOTIDE SEQUENCE [LARGE SCALE GENOMIC DNA]</scope>
    <source>
        <strain evidence="4">ATCC 700278 / DSM 12444 / CCUG 56034 / CIP 105152 / NBRC 16084 / F199</strain>
    </source>
</reference>
<dbReference type="Proteomes" id="UP000009134">
    <property type="component" value="Chromosome"/>
</dbReference>
<dbReference type="InterPro" id="IPR006528">
    <property type="entry name" value="Phage_head_morphogenesis_dom"/>
</dbReference>
<evidence type="ECO:0000256" key="1">
    <source>
        <dbReference type="SAM" id="MobiDB-lite"/>
    </source>
</evidence>
<dbReference type="AlphaFoldDB" id="Q2G4R7"/>
<dbReference type="STRING" id="279238.Saro_2720"/>
<evidence type="ECO:0000313" key="4">
    <source>
        <dbReference type="Proteomes" id="UP000009134"/>
    </source>
</evidence>
<dbReference type="HOGENOM" id="CLU_1000773_0_0_5"/>